<evidence type="ECO:0000256" key="1">
    <source>
        <dbReference type="ARBA" id="ARBA00044755"/>
    </source>
</evidence>
<comment type="similarity">
    <text evidence="1">Belongs to the bactofilin family.</text>
</comment>
<name>A0A966HN61_9PROT</name>
<evidence type="ECO:0000313" key="3">
    <source>
        <dbReference type="Proteomes" id="UP000699985"/>
    </source>
</evidence>
<evidence type="ECO:0000313" key="2">
    <source>
        <dbReference type="EMBL" id="NCU50631.1"/>
    </source>
</evidence>
<dbReference type="PANTHER" id="PTHR35024">
    <property type="entry name" value="HYPOTHETICAL CYTOSOLIC PROTEIN"/>
    <property type="match status" value="1"/>
</dbReference>
<dbReference type="PANTHER" id="PTHR35024:SF4">
    <property type="entry name" value="POLYMER-FORMING CYTOSKELETAL PROTEIN"/>
    <property type="match status" value="1"/>
</dbReference>
<dbReference type="Proteomes" id="UP000699985">
    <property type="component" value="Unassembled WGS sequence"/>
</dbReference>
<organism evidence="2 3">
    <name type="scientific">Candidatus Fonsibacter lacus</name>
    <dbReference type="NCBI Taxonomy" id="2576439"/>
    <lineage>
        <taxon>Bacteria</taxon>
        <taxon>Pseudomonadati</taxon>
        <taxon>Pseudomonadota</taxon>
        <taxon>Alphaproteobacteria</taxon>
        <taxon>Candidatus Pelagibacterales</taxon>
        <taxon>Candidatus Pelagibacterales incertae sedis</taxon>
        <taxon>Candidatus Fonsibacter</taxon>
    </lineage>
</organism>
<dbReference type="EMBL" id="RGMI01000098">
    <property type="protein sequence ID" value="NCU50631.1"/>
    <property type="molecule type" value="Genomic_DNA"/>
</dbReference>
<accession>A0A966HN61</accession>
<reference evidence="2" key="1">
    <citation type="submission" date="2018-10" db="EMBL/GenBank/DDBJ databases">
        <title>Iterative Subtractive Binning of Freshwater Chronoseries Metagenomes Recovers Nearly Complete Genomes from over Four Hundred Novel Species.</title>
        <authorList>
            <person name="Rodriguez-R L.M."/>
            <person name="Tsementzi D."/>
            <person name="Luo C."/>
            <person name="Konstantinidis K.T."/>
        </authorList>
    </citation>
    <scope>NUCLEOTIDE SEQUENCE</scope>
    <source>
        <strain evidence="2">WB8_1A_003</strain>
    </source>
</reference>
<dbReference type="InterPro" id="IPR007607">
    <property type="entry name" value="BacA/B"/>
</dbReference>
<proteinExistence type="inferred from homology"/>
<sequence length="110" mass="11934">MPSVILRDTKLQGNITQKDSITIDGIVVGDIKAEEVIIHENANITGNIMADNNIEVGGQITGDLSSDRIHLNNTAKVKGKLFHKNLGVDEGAQLEITSSTRKKITNNNKE</sequence>
<gene>
    <name evidence="2" type="ORF">EBX29_02510</name>
</gene>
<comment type="caution">
    <text evidence="2">The sequence shown here is derived from an EMBL/GenBank/DDBJ whole genome shotgun (WGS) entry which is preliminary data.</text>
</comment>
<protein>
    <submittedName>
        <fullName evidence="2">Polymer-forming cytoskeletal protein</fullName>
    </submittedName>
</protein>
<dbReference type="Pfam" id="PF04519">
    <property type="entry name" value="Bactofilin"/>
    <property type="match status" value="1"/>
</dbReference>
<dbReference type="AlphaFoldDB" id="A0A966HN61"/>